<keyword evidence="1" id="KW-1133">Transmembrane helix</keyword>
<organism evidence="2 3">
    <name type="scientific">Aphanomyces euteiches</name>
    <dbReference type="NCBI Taxonomy" id="100861"/>
    <lineage>
        <taxon>Eukaryota</taxon>
        <taxon>Sar</taxon>
        <taxon>Stramenopiles</taxon>
        <taxon>Oomycota</taxon>
        <taxon>Saprolegniomycetes</taxon>
        <taxon>Saprolegniales</taxon>
        <taxon>Verrucalvaceae</taxon>
        <taxon>Aphanomyces</taxon>
    </lineage>
</organism>
<gene>
    <name evidence="2" type="ORF">Ae201684_011759</name>
</gene>
<dbReference type="Proteomes" id="UP000481153">
    <property type="component" value="Unassembled WGS sequence"/>
</dbReference>
<dbReference type="EMBL" id="VJMJ01000149">
    <property type="protein sequence ID" value="KAF0730877.1"/>
    <property type="molecule type" value="Genomic_DNA"/>
</dbReference>
<keyword evidence="1" id="KW-0472">Membrane</keyword>
<reference evidence="2 3" key="1">
    <citation type="submission" date="2019-07" db="EMBL/GenBank/DDBJ databases">
        <title>Genomics analysis of Aphanomyces spp. identifies a new class of oomycete effector associated with host adaptation.</title>
        <authorList>
            <person name="Gaulin E."/>
        </authorList>
    </citation>
    <scope>NUCLEOTIDE SEQUENCE [LARGE SCALE GENOMIC DNA]</scope>
    <source>
        <strain evidence="2 3">ATCC 201684</strain>
    </source>
</reference>
<evidence type="ECO:0000256" key="1">
    <source>
        <dbReference type="SAM" id="Phobius"/>
    </source>
</evidence>
<evidence type="ECO:0000313" key="3">
    <source>
        <dbReference type="Proteomes" id="UP000481153"/>
    </source>
</evidence>
<name>A0A6G0WTV3_9STRA</name>
<feature type="transmembrane region" description="Helical" evidence="1">
    <location>
        <begin position="44"/>
        <end position="67"/>
    </location>
</feature>
<proteinExistence type="predicted"/>
<evidence type="ECO:0000313" key="2">
    <source>
        <dbReference type="EMBL" id="KAF0730877.1"/>
    </source>
</evidence>
<dbReference type="VEuPathDB" id="FungiDB:AeMF1_012836"/>
<keyword evidence="3" id="KW-1185">Reference proteome</keyword>
<keyword evidence="1" id="KW-0812">Transmembrane</keyword>
<accession>A0A6G0WTV3</accession>
<feature type="transmembrane region" description="Helical" evidence="1">
    <location>
        <begin position="209"/>
        <end position="229"/>
    </location>
</feature>
<dbReference type="AlphaFoldDB" id="A0A6G0WTV3"/>
<protein>
    <submittedName>
        <fullName evidence="2">Uncharacterized protein</fullName>
    </submittedName>
</protein>
<sequence>MGFHRAKLIVAELVHKCIDNERRIRRLLFVDTRRLQDSSSSSSLSIGAIIGIVVGVLVLVVIACICIRRARLESRRKQMQKRVDLAFNEGAQQQKLGLQETLLVPTARLSQAPHGEVPTPIEHVVGSTDSDDFVIMGGNKATGAAGAPDFAKMNKVGMNVKTNVKPPLPPSKLGVLEDIHSAASGDFIASYVSDDIAILQSRRCHAAHTFLFCGQCLLLSGVLPVYLFLASNLHSRIFPCLDCCTDVRHYVWSSTSFVSQTLFWWTHRAIGHGFSSFQNPLANEKHQAACLLYLDRSNRCFDPSLVQEPLGTMPLLETTTELGIFDLAVPTCRSEASVPRCASL</sequence>
<comment type="caution">
    <text evidence="2">The sequence shown here is derived from an EMBL/GenBank/DDBJ whole genome shotgun (WGS) entry which is preliminary data.</text>
</comment>